<proteinExistence type="predicted"/>
<evidence type="ECO:0000256" key="3">
    <source>
        <dbReference type="ARBA" id="ARBA00023125"/>
    </source>
</evidence>
<keyword evidence="3 5" id="KW-0238">DNA-binding</keyword>
<protein>
    <submittedName>
        <fullName evidence="8">Tyrosine-type recombinase/integrase</fullName>
    </submittedName>
</protein>
<reference evidence="8 9" key="2">
    <citation type="journal article" date="2022" name="Mar. Drugs">
        <title>Bioassay-Guided Fractionation Leads to the Detection of Cholic Acid Generated by the Rare Thalassomonas sp.</title>
        <authorList>
            <person name="Pheiffer F."/>
            <person name="Schneider Y.K."/>
            <person name="Hansen E.H."/>
            <person name="Andersen J.H."/>
            <person name="Isaksson J."/>
            <person name="Busche T."/>
            <person name="R C."/>
            <person name="Kalinowski J."/>
            <person name="Zyl L.V."/>
            <person name="Trindade M."/>
        </authorList>
    </citation>
    <scope>NUCLEOTIDE SEQUENCE [LARGE SCALE GENOMIC DNA]</scope>
    <source>
        <strain evidence="8 9">XOM25</strain>
    </source>
</reference>
<evidence type="ECO:0000256" key="4">
    <source>
        <dbReference type="ARBA" id="ARBA00023172"/>
    </source>
</evidence>
<keyword evidence="2" id="KW-0229">DNA integration</keyword>
<dbReference type="Pfam" id="PF02899">
    <property type="entry name" value="Phage_int_SAM_1"/>
    <property type="match status" value="1"/>
</dbReference>
<dbReference type="Gene3D" id="1.10.150.130">
    <property type="match status" value="1"/>
</dbReference>
<dbReference type="EMBL" id="CP059733">
    <property type="protein sequence ID" value="WDE04577.1"/>
    <property type="molecule type" value="Genomic_DNA"/>
</dbReference>
<dbReference type="InterPro" id="IPR010998">
    <property type="entry name" value="Integrase_recombinase_N"/>
</dbReference>
<evidence type="ECO:0000256" key="2">
    <source>
        <dbReference type="ARBA" id="ARBA00022908"/>
    </source>
</evidence>
<evidence type="ECO:0000259" key="6">
    <source>
        <dbReference type="PROSITE" id="PS51898"/>
    </source>
</evidence>
<dbReference type="PROSITE" id="PS51898">
    <property type="entry name" value="TYR_RECOMBINASE"/>
    <property type="match status" value="1"/>
</dbReference>
<organism evidence="8 9">
    <name type="scientific">Thalassomonas viridans</name>
    <dbReference type="NCBI Taxonomy" id="137584"/>
    <lineage>
        <taxon>Bacteria</taxon>
        <taxon>Pseudomonadati</taxon>
        <taxon>Pseudomonadota</taxon>
        <taxon>Gammaproteobacteria</taxon>
        <taxon>Alteromonadales</taxon>
        <taxon>Colwelliaceae</taxon>
        <taxon>Thalassomonas</taxon>
    </lineage>
</organism>
<keyword evidence="9" id="KW-1185">Reference proteome</keyword>
<dbReference type="InterPro" id="IPR050090">
    <property type="entry name" value="Tyrosine_recombinase_XerCD"/>
</dbReference>
<dbReference type="Gene3D" id="1.10.443.10">
    <property type="entry name" value="Intergrase catalytic core"/>
    <property type="match status" value="1"/>
</dbReference>
<dbReference type="GO" id="GO:0003677">
    <property type="term" value="F:DNA binding"/>
    <property type="evidence" value="ECO:0007669"/>
    <property type="project" value="UniProtKB-UniRule"/>
</dbReference>
<dbReference type="PANTHER" id="PTHR30349">
    <property type="entry name" value="PHAGE INTEGRASE-RELATED"/>
    <property type="match status" value="1"/>
</dbReference>
<dbReference type="AlphaFoldDB" id="A0AAE9Z3M6"/>
<evidence type="ECO:0000259" key="7">
    <source>
        <dbReference type="PROSITE" id="PS51900"/>
    </source>
</evidence>
<evidence type="ECO:0000256" key="5">
    <source>
        <dbReference type="PROSITE-ProRule" id="PRU01248"/>
    </source>
</evidence>
<dbReference type="SUPFAM" id="SSF56349">
    <property type="entry name" value="DNA breaking-rejoining enzymes"/>
    <property type="match status" value="1"/>
</dbReference>
<keyword evidence="4" id="KW-0233">DNA recombination</keyword>
<evidence type="ECO:0000313" key="9">
    <source>
        <dbReference type="Proteomes" id="UP000032352"/>
    </source>
</evidence>
<reference evidence="8 9" key="1">
    <citation type="journal article" date="2015" name="Genome Announc.">
        <title>Draft Genome Sequences of Marine Isolates of Thalassomonas viridans and Thalassomonas actiniarum.</title>
        <authorList>
            <person name="Olonade I."/>
            <person name="van Zyl L.J."/>
            <person name="Trindade M."/>
        </authorList>
    </citation>
    <scope>NUCLEOTIDE SEQUENCE [LARGE SCALE GENOMIC DNA]</scope>
    <source>
        <strain evidence="8 9">XOM25</strain>
    </source>
</reference>
<name>A0AAE9Z3M6_9GAMM</name>
<sequence>MLNNEVCEQFLSHCQHGKQLSPHTIRAYKQDLASFVKLVKEQDIQSFDKTQLKDYVIKLHQSELSIRTIKRRIACLKSMFRWLELEDIIEVNPFHKADISVKVPKQLPRNIPKNNLRKMLKAARLNLNLAKEDSYSLSTLQALITTPKQVNKLTCLLAVELLFSTGMRVSELVSIKIQHIFLSEKKIKILGKGQRERFVFLPNKELSDLVASYLSLREVTKPKHGLMLTNSRGKEASPHFIRKLIREMSSLAKIDRITPHMYRHSAACQLLESGVDIRFVQRLLGHQSILTTQLYTYVNDNVLQKKIAKANTRGAIS</sequence>
<keyword evidence="1" id="KW-0159">Chromosome partition</keyword>
<dbReference type="InterPro" id="IPR044068">
    <property type="entry name" value="CB"/>
</dbReference>
<dbReference type="Pfam" id="PF00589">
    <property type="entry name" value="Phage_integrase"/>
    <property type="match status" value="1"/>
</dbReference>
<feature type="domain" description="Tyr recombinase" evidence="6">
    <location>
        <begin position="130"/>
        <end position="309"/>
    </location>
</feature>
<dbReference type="PROSITE" id="PS51900">
    <property type="entry name" value="CB"/>
    <property type="match status" value="1"/>
</dbReference>
<dbReference type="InterPro" id="IPR011010">
    <property type="entry name" value="DNA_brk_join_enz"/>
</dbReference>
<dbReference type="InterPro" id="IPR013762">
    <property type="entry name" value="Integrase-like_cat_sf"/>
</dbReference>
<dbReference type="GO" id="GO:0015074">
    <property type="term" value="P:DNA integration"/>
    <property type="evidence" value="ECO:0007669"/>
    <property type="project" value="UniProtKB-KW"/>
</dbReference>
<dbReference type="KEGG" id="tvd:SG34_025125"/>
<dbReference type="Proteomes" id="UP000032352">
    <property type="component" value="Chromosome"/>
</dbReference>
<dbReference type="InterPro" id="IPR002104">
    <property type="entry name" value="Integrase_catalytic"/>
</dbReference>
<feature type="domain" description="Core-binding (CB)" evidence="7">
    <location>
        <begin position="1"/>
        <end position="84"/>
    </location>
</feature>
<evidence type="ECO:0000313" key="8">
    <source>
        <dbReference type="EMBL" id="WDE04577.1"/>
    </source>
</evidence>
<gene>
    <name evidence="8" type="ORF">SG34_025125</name>
</gene>
<dbReference type="PANTHER" id="PTHR30349:SF81">
    <property type="entry name" value="TYROSINE RECOMBINASE XERC"/>
    <property type="match status" value="1"/>
</dbReference>
<dbReference type="InterPro" id="IPR004107">
    <property type="entry name" value="Integrase_SAM-like_N"/>
</dbReference>
<dbReference type="RefSeq" id="WP_044839771.1">
    <property type="nucleotide sequence ID" value="NZ_CP059733.1"/>
</dbReference>
<accession>A0AAE9Z3M6</accession>
<dbReference type="GO" id="GO:0006310">
    <property type="term" value="P:DNA recombination"/>
    <property type="evidence" value="ECO:0007669"/>
    <property type="project" value="UniProtKB-KW"/>
</dbReference>
<evidence type="ECO:0000256" key="1">
    <source>
        <dbReference type="ARBA" id="ARBA00022829"/>
    </source>
</evidence>
<dbReference type="GO" id="GO:0007059">
    <property type="term" value="P:chromosome segregation"/>
    <property type="evidence" value="ECO:0007669"/>
    <property type="project" value="UniProtKB-KW"/>
</dbReference>